<keyword evidence="1" id="KW-0812">Transmembrane</keyword>
<reference evidence="3" key="1">
    <citation type="journal article" date="2011" name="Nature">
        <title>Genome sequence and analysis of the tuber crop potato.</title>
        <authorList>
            <consortium name="The Potato Genome Sequencing Consortium"/>
        </authorList>
    </citation>
    <scope>NUCLEOTIDE SEQUENCE [LARGE SCALE GENOMIC DNA]</scope>
    <source>
        <strain evidence="3">cv. DM1-3 516 R44</strain>
    </source>
</reference>
<name>M1BEC8_SOLTU</name>
<dbReference type="ExpressionAtlas" id="M1BEC8">
    <property type="expression patterns" value="baseline"/>
</dbReference>
<proteinExistence type="predicted"/>
<dbReference type="EnsemblPlants" id="PGSC0003DMT400043259">
    <property type="protein sequence ID" value="PGSC0003DMT400043259"/>
    <property type="gene ID" value="PGSC0003DMG400016795"/>
</dbReference>
<keyword evidence="3" id="KW-1185">Reference proteome</keyword>
<dbReference type="HOGENOM" id="CLU_3018076_0_0_1"/>
<feature type="transmembrane region" description="Helical" evidence="1">
    <location>
        <begin position="27"/>
        <end position="55"/>
    </location>
</feature>
<dbReference type="AlphaFoldDB" id="M1BEC8"/>
<sequence length="56" mass="6368">MGKTRVSSVQLLASTSKPSRMRSMVSLFLFLRLHVAVLSCFNNVFVLVYCCYYSVN</sequence>
<reference evidence="2" key="2">
    <citation type="submission" date="2015-06" db="UniProtKB">
        <authorList>
            <consortium name="EnsemblPlants"/>
        </authorList>
    </citation>
    <scope>IDENTIFICATION</scope>
    <source>
        <strain evidence="2">DM1-3 516 R44</strain>
    </source>
</reference>
<protein>
    <submittedName>
        <fullName evidence="2">ADP-ribosylation factor</fullName>
    </submittedName>
</protein>
<evidence type="ECO:0000256" key="1">
    <source>
        <dbReference type="SAM" id="Phobius"/>
    </source>
</evidence>
<evidence type="ECO:0000313" key="3">
    <source>
        <dbReference type="Proteomes" id="UP000011115"/>
    </source>
</evidence>
<keyword evidence="1" id="KW-1133">Transmembrane helix</keyword>
<organism evidence="2 3">
    <name type="scientific">Solanum tuberosum</name>
    <name type="common">Potato</name>
    <dbReference type="NCBI Taxonomy" id="4113"/>
    <lineage>
        <taxon>Eukaryota</taxon>
        <taxon>Viridiplantae</taxon>
        <taxon>Streptophyta</taxon>
        <taxon>Embryophyta</taxon>
        <taxon>Tracheophyta</taxon>
        <taxon>Spermatophyta</taxon>
        <taxon>Magnoliopsida</taxon>
        <taxon>eudicotyledons</taxon>
        <taxon>Gunneridae</taxon>
        <taxon>Pentapetalae</taxon>
        <taxon>asterids</taxon>
        <taxon>lamiids</taxon>
        <taxon>Solanales</taxon>
        <taxon>Solanaceae</taxon>
        <taxon>Solanoideae</taxon>
        <taxon>Solaneae</taxon>
        <taxon>Solanum</taxon>
    </lineage>
</organism>
<evidence type="ECO:0000313" key="2">
    <source>
        <dbReference type="EnsemblPlants" id="PGSC0003DMT400043259"/>
    </source>
</evidence>
<accession>M1BEC8</accession>
<dbReference type="Proteomes" id="UP000011115">
    <property type="component" value="Unassembled WGS sequence"/>
</dbReference>
<dbReference type="Gramene" id="PGSC0003DMT400043259">
    <property type="protein sequence ID" value="PGSC0003DMT400043259"/>
    <property type="gene ID" value="PGSC0003DMG400016795"/>
</dbReference>
<keyword evidence="1" id="KW-0472">Membrane</keyword>